<evidence type="ECO:0000313" key="2">
    <source>
        <dbReference type="EnsemblPlants" id="EMT17437"/>
    </source>
</evidence>
<dbReference type="AlphaFoldDB" id="N1R1Z8"/>
<organism evidence="2">
    <name type="scientific">Aegilops tauschii</name>
    <name type="common">Tausch's goatgrass</name>
    <name type="synonym">Aegilops squarrosa</name>
    <dbReference type="NCBI Taxonomy" id="37682"/>
    <lineage>
        <taxon>Eukaryota</taxon>
        <taxon>Viridiplantae</taxon>
        <taxon>Streptophyta</taxon>
        <taxon>Embryophyta</taxon>
        <taxon>Tracheophyta</taxon>
        <taxon>Spermatophyta</taxon>
        <taxon>Magnoliopsida</taxon>
        <taxon>Liliopsida</taxon>
        <taxon>Poales</taxon>
        <taxon>Poaceae</taxon>
        <taxon>BOP clade</taxon>
        <taxon>Pooideae</taxon>
        <taxon>Triticodae</taxon>
        <taxon>Triticeae</taxon>
        <taxon>Triticinae</taxon>
        <taxon>Aegilops</taxon>
    </lineage>
</organism>
<accession>N1R1Z8</accession>
<dbReference type="PROSITE" id="PS51257">
    <property type="entry name" value="PROKAR_LIPOPROTEIN"/>
    <property type="match status" value="1"/>
</dbReference>
<proteinExistence type="predicted"/>
<dbReference type="InterPro" id="IPR051058">
    <property type="entry name" value="GDSL_Est/Lipase"/>
</dbReference>
<evidence type="ECO:0000256" key="1">
    <source>
        <dbReference type="ARBA" id="ARBA00022801"/>
    </source>
</evidence>
<dbReference type="Gene3D" id="3.40.50.1110">
    <property type="entry name" value="SGNH hydrolase"/>
    <property type="match status" value="1"/>
</dbReference>
<dbReference type="PANTHER" id="PTHR45648:SF48">
    <property type="entry name" value="OS03G0581400 PROTEIN"/>
    <property type="match status" value="1"/>
</dbReference>
<dbReference type="InterPro" id="IPR036514">
    <property type="entry name" value="SGNH_hydro_sf"/>
</dbReference>
<protein>
    <recommendedName>
        <fullName evidence="3">GDSL esterase/lipase</fullName>
    </recommendedName>
</protein>
<dbReference type="EnsemblPlants" id="EMT17437">
    <property type="protein sequence ID" value="EMT17437"/>
    <property type="gene ID" value="F775_05765"/>
</dbReference>
<evidence type="ECO:0008006" key="3">
    <source>
        <dbReference type="Google" id="ProtNLM"/>
    </source>
</evidence>
<keyword evidence="1" id="KW-0378">Hydrolase</keyword>
<dbReference type="PANTHER" id="PTHR45648">
    <property type="entry name" value="GDSL LIPASE/ACYLHYDROLASE FAMILY PROTEIN (AFU_ORTHOLOGUE AFUA_4G14700)"/>
    <property type="match status" value="1"/>
</dbReference>
<sequence length="110" mass="11797">MVVSRGLPCVLLLLACCWLCEAGAGLAPALYVLGDSQADAGTNNHLVTVLRADHPHNGVDYPGCKATGRFSNGKNFVDFLGAYVCLKQLMSSLFSHQTFKLSIASRRVNL</sequence>
<reference evidence="2" key="1">
    <citation type="submission" date="2015-06" db="UniProtKB">
        <authorList>
            <consortium name="EnsemblPlants"/>
        </authorList>
    </citation>
    <scope>IDENTIFICATION</scope>
</reference>
<name>N1R1Z8_AEGTA</name>
<dbReference type="GO" id="GO:0016787">
    <property type="term" value="F:hydrolase activity"/>
    <property type="evidence" value="ECO:0007669"/>
    <property type="project" value="UniProtKB-KW"/>
</dbReference>